<comment type="subcellular location">
    <subcellularLocation>
        <location evidence="1">Cell membrane</location>
        <topology evidence="1">Multi-pass membrane protein</topology>
    </subcellularLocation>
</comment>
<evidence type="ECO:0000256" key="3">
    <source>
        <dbReference type="ARBA" id="ARBA00022475"/>
    </source>
</evidence>
<keyword evidence="5" id="KW-0762">Sugar transport</keyword>
<keyword evidence="2" id="KW-0813">Transport</keyword>
<evidence type="ECO:0000256" key="8">
    <source>
        <dbReference type="ARBA" id="ARBA00023136"/>
    </source>
</evidence>
<dbReference type="RefSeq" id="WP_244768533.1">
    <property type="nucleotide sequence ID" value="NZ_BSOP01000030.1"/>
</dbReference>
<accession>A0ABQ5ZNN1</accession>
<dbReference type="Pfam" id="PF02653">
    <property type="entry name" value="BPD_transp_2"/>
    <property type="match status" value="1"/>
</dbReference>
<evidence type="ECO:0000256" key="2">
    <source>
        <dbReference type="ARBA" id="ARBA00022448"/>
    </source>
</evidence>
<feature type="transmembrane region" description="Helical" evidence="11">
    <location>
        <begin position="145"/>
        <end position="164"/>
    </location>
</feature>
<name>A0ABQ5ZNN1_9HYPH</name>
<evidence type="ECO:0000256" key="10">
    <source>
        <dbReference type="ARBA" id="ARBA00035686"/>
    </source>
</evidence>
<sequence length="407" mass="41955">MSKQLSAFTTFANPAPQETPKMKLDAVLGALATRYRMLPVLLALVLIWAYFAWANPLFLSPRNLSNLSLQIVTTGIVALGLMFVLVIGEIDLSVAATGAVSAAITAGMAVNQGFDTVTAVAVGLLIGAAIGCVQGLVITYFRAPAFIVTLGTSLILQGILLDLLPASSNLISLVGQPLGKVATIYLPGLVSVALLAVVIALGLVFSLQSYAAKKRNALPASFLWSVVAPAVSLAIVGTVVIAVFSSYRGVPLLVAFLLGLLGFFAYVTTQTRFGVYLYAIGANAEAARRAGISVKFLRVTAFTLTGIFAALGGMIAAGRVLGVSPDSADTTLLLEAIAAAVIGGVSLFGGRGSVWAALTGALVIGSVSNGMLLINASTQTRLEVQGAILTLAVILDAYLSRKANRGR</sequence>
<dbReference type="Proteomes" id="UP001156702">
    <property type="component" value="Unassembled WGS sequence"/>
</dbReference>
<feature type="transmembrane region" description="Helical" evidence="11">
    <location>
        <begin position="250"/>
        <end position="268"/>
    </location>
</feature>
<keyword evidence="3" id="KW-1003">Cell membrane</keyword>
<feature type="transmembrane region" description="Helical" evidence="11">
    <location>
        <begin position="355"/>
        <end position="376"/>
    </location>
</feature>
<feature type="transmembrane region" description="Helical" evidence="11">
    <location>
        <begin position="330"/>
        <end position="348"/>
    </location>
</feature>
<dbReference type="InterPro" id="IPR001851">
    <property type="entry name" value="ABC_transp_permease"/>
</dbReference>
<protein>
    <recommendedName>
        <fullName evidence="10">Xylose transport system permease protein XylH</fullName>
    </recommendedName>
</protein>
<reference evidence="13" key="1">
    <citation type="journal article" date="2019" name="Int. J. Syst. Evol. Microbiol.">
        <title>The Global Catalogue of Microorganisms (GCM) 10K type strain sequencing project: providing services to taxonomists for standard genome sequencing and annotation.</title>
        <authorList>
            <consortium name="The Broad Institute Genomics Platform"/>
            <consortium name="The Broad Institute Genome Sequencing Center for Infectious Disease"/>
            <person name="Wu L."/>
            <person name="Ma J."/>
        </authorList>
    </citation>
    <scope>NUCLEOTIDE SEQUENCE [LARGE SCALE GENOMIC DNA]</scope>
    <source>
        <strain evidence="13">NBRC 102122</strain>
    </source>
</reference>
<keyword evidence="4" id="KW-0997">Cell inner membrane</keyword>
<proteinExistence type="predicted"/>
<evidence type="ECO:0000256" key="4">
    <source>
        <dbReference type="ARBA" id="ARBA00022519"/>
    </source>
</evidence>
<comment type="function">
    <text evidence="9">Part of the binding-protein-dependent transport system for D-xylose. Probably responsible for the translocation of the substrate across the membrane.</text>
</comment>
<organism evidence="12 13">
    <name type="scientific">Shinella yambaruensis</name>
    <dbReference type="NCBI Taxonomy" id="415996"/>
    <lineage>
        <taxon>Bacteria</taxon>
        <taxon>Pseudomonadati</taxon>
        <taxon>Pseudomonadota</taxon>
        <taxon>Alphaproteobacteria</taxon>
        <taxon>Hyphomicrobiales</taxon>
        <taxon>Rhizobiaceae</taxon>
        <taxon>Shinella</taxon>
    </lineage>
</organism>
<feature type="transmembrane region" description="Helical" evidence="11">
    <location>
        <begin position="296"/>
        <end position="318"/>
    </location>
</feature>
<evidence type="ECO:0000256" key="1">
    <source>
        <dbReference type="ARBA" id="ARBA00004651"/>
    </source>
</evidence>
<evidence type="ECO:0000313" key="13">
    <source>
        <dbReference type="Proteomes" id="UP001156702"/>
    </source>
</evidence>
<keyword evidence="8 11" id="KW-0472">Membrane</keyword>
<evidence type="ECO:0000256" key="5">
    <source>
        <dbReference type="ARBA" id="ARBA00022597"/>
    </source>
</evidence>
<dbReference type="PANTHER" id="PTHR32196">
    <property type="entry name" value="ABC TRANSPORTER PERMEASE PROTEIN YPHD-RELATED-RELATED"/>
    <property type="match status" value="1"/>
</dbReference>
<keyword evidence="6 11" id="KW-0812">Transmembrane</keyword>
<feature type="transmembrane region" description="Helical" evidence="11">
    <location>
        <begin position="37"/>
        <end position="55"/>
    </location>
</feature>
<feature type="transmembrane region" description="Helical" evidence="11">
    <location>
        <begin position="382"/>
        <end position="399"/>
    </location>
</feature>
<keyword evidence="13" id="KW-1185">Reference proteome</keyword>
<dbReference type="CDD" id="cd06579">
    <property type="entry name" value="TM_PBP1_transp_AraH_like"/>
    <property type="match status" value="1"/>
</dbReference>
<dbReference type="EMBL" id="BSOP01000030">
    <property type="protein sequence ID" value="GLR52646.1"/>
    <property type="molecule type" value="Genomic_DNA"/>
</dbReference>
<evidence type="ECO:0000313" key="12">
    <source>
        <dbReference type="EMBL" id="GLR52646.1"/>
    </source>
</evidence>
<comment type="caution">
    <text evidence="12">The sequence shown here is derived from an EMBL/GenBank/DDBJ whole genome shotgun (WGS) entry which is preliminary data.</text>
</comment>
<evidence type="ECO:0000256" key="6">
    <source>
        <dbReference type="ARBA" id="ARBA00022692"/>
    </source>
</evidence>
<feature type="transmembrane region" description="Helical" evidence="11">
    <location>
        <begin position="222"/>
        <end position="244"/>
    </location>
</feature>
<dbReference type="PANTHER" id="PTHR32196:SF32">
    <property type="entry name" value="XYLOSE TRANSPORT SYSTEM PERMEASE PROTEIN XYLH"/>
    <property type="match status" value="1"/>
</dbReference>
<keyword evidence="7 11" id="KW-1133">Transmembrane helix</keyword>
<feature type="transmembrane region" description="Helical" evidence="11">
    <location>
        <begin position="67"/>
        <end position="87"/>
    </location>
</feature>
<feature type="transmembrane region" description="Helical" evidence="11">
    <location>
        <begin position="184"/>
        <end position="210"/>
    </location>
</feature>
<evidence type="ECO:0000256" key="7">
    <source>
        <dbReference type="ARBA" id="ARBA00022989"/>
    </source>
</evidence>
<evidence type="ECO:0000256" key="9">
    <source>
        <dbReference type="ARBA" id="ARBA00035611"/>
    </source>
</evidence>
<feature type="transmembrane region" description="Helical" evidence="11">
    <location>
        <begin position="116"/>
        <end position="138"/>
    </location>
</feature>
<evidence type="ECO:0000256" key="11">
    <source>
        <dbReference type="SAM" id="Phobius"/>
    </source>
</evidence>
<gene>
    <name evidence="12" type="ORF">GCM10007923_38600</name>
</gene>